<keyword evidence="3" id="KW-1185">Reference proteome</keyword>
<evidence type="ECO:0000313" key="3">
    <source>
        <dbReference type="Proteomes" id="UP000000442"/>
    </source>
</evidence>
<dbReference type="RefSeq" id="WP_015906308.1">
    <property type="nucleotide sequence ID" value="NC_012108.1"/>
</dbReference>
<protein>
    <recommendedName>
        <fullName evidence="1">Lcl C-terminal domain-containing protein</fullName>
    </recommendedName>
</protein>
<feature type="domain" description="Lcl C-terminal" evidence="1">
    <location>
        <begin position="739"/>
        <end position="807"/>
    </location>
</feature>
<proteinExistence type="predicted"/>
<feature type="domain" description="Lcl C-terminal" evidence="1">
    <location>
        <begin position="514"/>
        <end position="633"/>
    </location>
</feature>
<gene>
    <name evidence="2" type="ordered locus">HRM2_45380</name>
</gene>
<dbReference type="InterPro" id="IPR011460">
    <property type="entry name" value="Lcl_C"/>
</dbReference>
<organism evidence="2 3">
    <name type="scientific">Desulforapulum autotrophicum (strain ATCC 43914 / DSM 3382 / VKM B-1955 / HRM2)</name>
    <name type="common">Desulfobacterium autotrophicum</name>
    <dbReference type="NCBI Taxonomy" id="177437"/>
    <lineage>
        <taxon>Bacteria</taxon>
        <taxon>Pseudomonadati</taxon>
        <taxon>Thermodesulfobacteriota</taxon>
        <taxon>Desulfobacteria</taxon>
        <taxon>Desulfobacterales</taxon>
        <taxon>Desulfobacteraceae</taxon>
        <taxon>Desulforapulum</taxon>
    </lineage>
</organism>
<evidence type="ECO:0000313" key="2">
    <source>
        <dbReference type="EMBL" id="ACN17594.1"/>
    </source>
</evidence>
<evidence type="ECO:0000259" key="1">
    <source>
        <dbReference type="Pfam" id="PF07603"/>
    </source>
</evidence>
<feature type="domain" description="Lcl C-terminal" evidence="1">
    <location>
        <begin position="243"/>
        <end position="363"/>
    </location>
</feature>
<dbReference type="Pfam" id="PF07603">
    <property type="entry name" value="Lcl_C"/>
    <property type="match status" value="4"/>
</dbReference>
<sequence>MKTITEILIRLSLMGLTLMPVIGCNSSSNGNSTTSGDLTAVDSETKDSSTVKLTYPVVDTGQSACYDDDGAKITCPGTGEAFAGQDAQYVGLQPSYTDNGDGTVTDNVTGLVWQQIPANSGLNYQEAEAYCESLELGGYDDWRIPTTKELFSISNVSKGWPYLDTTYFNLAGSSVSKDEQYWTQYYVGTTVEGGSEAAFGVNHGTGHIKAYPATVSGPMGNYVRAVRGNSSYGVNDFEKNGDGTVTDHATGLMWQQANSKTVMDWKDALAYAENLTEGGYSDWRLPTVKELQSIVDYTHSPSTGDAANLGPAIDTDFFDITALASGTTDYDPDYGYFWTSTSAYFGEDSPEYYYAWYVAFGSAVGQDGADFHGAGAVRFDTKYEGGALGEGGERYYNYVRCVRDVESGVSKNSSDDNGLAYEPFINSIVFDFAYGDTETGERLIDSQYASTAYYNMDETGSDPGNMFGVNFADGRIKGYGLNLAGADKTFFVIYVRDNKATNYGVNNFRDNGDGTITDLSTGLMWMQDDSGYGMEWQDALAYCEDLEYASHTDWRLPNAKELQSIVDYTRMPDATDNTTPSTPGAAIDTNFFNITPFTNYNGDEDWGFFWSASTHKSSNGNGGWGAYIAFGRALGYMGDGWVDIHGAGCERSDPKYDDGTDYSEGHGPQGDAVYVYNYVRPVCYDETVTNPTYVVVDTNQNTYWDNTSEISAPAQGETFYGQDAQYNGIQASYTDNGNGTVTDNNTGLMWQKSPDTNGDGDILSNDKYSYDEAMVNASACTTGGYTDWRLPTIKELYSLMQFSGEDVSSESLGDTEAGMDMPIDDGSDGEEPAGTIVDTSSDMAAPELDFNAGVDYLSGLGVTMTAADLEAVFGSPPPPLAEELAQALNITIQQAETLMNDYLGLPDLDLGMSSM</sequence>
<feature type="domain" description="Lcl C-terminal" evidence="1">
    <location>
        <begin position="102"/>
        <end position="227"/>
    </location>
</feature>
<dbReference type="PANTHER" id="PTHR35812:SF1">
    <property type="entry name" value="LIPOPROTEIN"/>
    <property type="match status" value="1"/>
</dbReference>
<dbReference type="KEGG" id="dat:HRM2_45380"/>
<dbReference type="AlphaFoldDB" id="C0QG15"/>
<dbReference type="HOGENOM" id="CLU_318016_0_0_7"/>
<accession>C0QG15</accession>
<dbReference type="EMBL" id="CP001087">
    <property type="protein sequence ID" value="ACN17594.1"/>
    <property type="molecule type" value="Genomic_DNA"/>
</dbReference>
<name>C0QG15_DESAH</name>
<dbReference type="PANTHER" id="PTHR35812">
    <property type="entry name" value="LIPOPROTEIN"/>
    <property type="match status" value="1"/>
</dbReference>
<dbReference type="STRING" id="177437.HRM2_45380"/>
<dbReference type="eggNOG" id="COG1262">
    <property type="taxonomic scope" value="Bacteria"/>
</dbReference>
<dbReference type="Proteomes" id="UP000000442">
    <property type="component" value="Chromosome"/>
</dbReference>
<reference evidence="2 3" key="1">
    <citation type="journal article" date="2009" name="Environ. Microbiol.">
        <title>Genome sequence of Desulfobacterium autotrophicum HRM2, a marine sulfate reducer oxidizing organic carbon completely to carbon dioxide.</title>
        <authorList>
            <person name="Strittmatter A.W."/>
            <person name="Liesegang H."/>
            <person name="Rabus R."/>
            <person name="Decker I."/>
            <person name="Amann J."/>
            <person name="Andres S."/>
            <person name="Henne A."/>
            <person name="Fricke W.F."/>
            <person name="Martinez-Arias R."/>
            <person name="Bartels D."/>
            <person name="Goesmann A."/>
            <person name="Krause L."/>
            <person name="Puehler A."/>
            <person name="Klenk H.P."/>
            <person name="Richter M."/>
            <person name="Schuler M."/>
            <person name="Gloeckner F.O."/>
            <person name="Meyerdierks A."/>
            <person name="Gottschalk G."/>
            <person name="Amann R."/>
        </authorList>
    </citation>
    <scope>NUCLEOTIDE SEQUENCE [LARGE SCALE GENOMIC DNA]</scope>
    <source>
        <strain evidence="3">ATCC 43914 / DSM 3382 / HRM2</strain>
    </source>
</reference>